<keyword evidence="3" id="KW-1185">Reference proteome</keyword>
<evidence type="ECO:0000313" key="2">
    <source>
        <dbReference type="EMBL" id="TXF13818.1"/>
    </source>
</evidence>
<organism evidence="2 3">
    <name type="scientific">Pelomicrobium methylotrophicum</name>
    <dbReference type="NCBI Taxonomy" id="2602750"/>
    <lineage>
        <taxon>Bacteria</taxon>
        <taxon>Pseudomonadati</taxon>
        <taxon>Pseudomonadota</taxon>
        <taxon>Hydrogenophilia</taxon>
        <taxon>Hydrogenophilia incertae sedis</taxon>
        <taxon>Pelomicrobium</taxon>
    </lineage>
</organism>
<dbReference type="GO" id="GO:0016757">
    <property type="term" value="F:glycosyltransferase activity"/>
    <property type="evidence" value="ECO:0007669"/>
    <property type="project" value="InterPro"/>
</dbReference>
<sequence length="322" mass="35346">MRIAIVTPSAVTRRTGNRHTAARWRRFLREAGHDARVHGRWDGKPVDLLLALHARKSYEAIRAFRDAFPDRPLVLALTGTDLYRDIRVDSKAQEALRLATRLIVLQDRGADELAPELQGKVHVVYQSAPPLTVRQRLPGRAVCVIGHLREEKDPFRAALALSHIPPTAPIHVVQLGAALAPEFARRARALMDREPRYRWIGELPRPKARRTLAASWLMVVSSHMEGGANVIAEAVMSGVPVLASRVPGNVGMLGEDYPGYFPVGDEKALAALLTRADTDPTFYEALRAACAARQPLFLPEREMGALLAAVSSAADPALPPPH</sequence>
<dbReference type="EMBL" id="VPFL01000001">
    <property type="protein sequence ID" value="TXF13818.1"/>
    <property type="molecule type" value="Genomic_DNA"/>
</dbReference>
<evidence type="ECO:0000259" key="1">
    <source>
        <dbReference type="Pfam" id="PF00534"/>
    </source>
</evidence>
<protein>
    <submittedName>
        <fullName evidence="2">TIGR04348 family glycosyltransferase</fullName>
    </submittedName>
</protein>
<dbReference type="OrthoDB" id="8563324at2"/>
<dbReference type="PANTHER" id="PTHR46660">
    <property type="match status" value="1"/>
</dbReference>
<dbReference type="Gene3D" id="3.40.50.2000">
    <property type="entry name" value="Glycogen Phosphorylase B"/>
    <property type="match status" value="1"/>
</dbReference>
<evidence type="ECO:0000313" key="3">
    <source>
        <dbReference type="Proteomes" id="UP000321201"/>
    </source>
</evidence>
<feature type="domain" description="Glycosyl transferase family 1" evidence="1">
    <location>
        <begin position="142"/>
        <end position="287"/>
    </location>
</feature>
<dbReference type="SUPFAM" id="SSF53756">
    <property type="entry name" value="UDP-Glycosyltransferase/glycogen phosphorylase"/>
    <property type="match status" value="1"/>
</dbReference>
<dbReference type="NCBIfam" id="TIGR04348">
    <property type="entry name" value="selenoneine biosynthesis selenosugar synthase SenB"/>
    <property type="match status" value="1"/>
</dbReference>
<name>A0A5C7F215_9PROT</name>
<keyword evidence="2" id="KW-0808">Transferase</keyword>
<dbReference type="InterPro" id="IPR027627">
    <property type="entry name" value="Glycosyltransferase_put"/>
</dbReference>
<dbReference type="PANTHER" id="PTHR46660:SF2">
    <property type="entry name" value="GLYCOSYLTRANSFERASE 1 DOMAIN-CONTAINING PROTEIN 1"/>
    <property type="match status" value="1"/>
</dbReference>
<dbReference type="InterPro" id="IPR052622">
    <property type="entry name" value="Glycosyltransferase_G1"/>
</dbReference>
<dbReference type="AlphaFoldDB" id="A0A5C7F215"/>
<proteinExistence type="predicted"/>
<comment type="caution">
    <text evidence="2">The sequence shown here is derived from an EMBL/GenBank/DDBJ whole genome shotgun (WGS) entry which is preliminary data.</text>
</comment>
<gene>
    <name evidence="2" type="ORF">FR698_00660</name>
</gene>
<dbReference type="Pfam" id="PF00534">
    <property type="entry name" value="Glycos_transf_1"/>
    <property type="match status" value="1"/>
</dbReference>
<reference evidence="2 3" key="1">
    <citation type="submission" date="2019-08" db="EMBL/GenBank/DDBJ databases">
        <title>Pelomicrobium methylotrophicum gen. nov., sp. nov. a moderately thermophilic, facultatively anaerobic, lithoautotrophic and methylotrophic bacterium isolated from a terrestrial mud volcano.</title>
        <authorList>
            <person name="Slobodkina G.B."/>
            <person name="Merkel A.Y."/>
            <person name="Slobodkin A.I."/>
        </authorList>
    </citation>
    <scope>NUCLEOTIDE SEQUENCE [LARGE SCALE GENOMIC DNA]</scope>
    <source>
        <strain evidence="2 3">SM250</strain>
    </source>
</reference>
<dbReference type="InParanoid" id="A0A5C7F215"/>
<dbReference type="Proteomes" id="UP000321201">
    <property type="component" value="Unassembled WGS sequence"/>
</dbReference>
<dbReference type="InterPro" id="IPR001296">
    <property type="entry name" value="Glyco_trans_1"/>
</dbReference>
<dbReference type="CDD" id="cd03801">
    <property type="entry name" value="GT4_PimA-like"/>
    <property type="match status" value="1"/>
</dbReference>
<accession>A0A5C7F215</accession>